<dbReference type="Pfam" id="PF08740">
    <property type="entry name" value="BCS1_N"/>
    <property type="match status" value="1"/>
</dbReference>
<reference evidence="3" key="1">
    <citation type="submission" date="2021-02" db="EMBL/GenBank/DDBJ databases">
        <authorList>
            <person name="Nowell W R."/>
        </authorList>
    </citation>
    <scope>NUCLEOTIDE SEQUENCE</scope>
</reference>
<evidence type="ECO:0000313" key="5">
    <source>
        <dbReference type="Proteomes" id="UP000663832"/>
    </source>
</evidence>
<name>A0A815T8E6_9BILA</name>
<evidence type="ECO:0000313" key="6">
    <source>
        <dbReference type="Proteomes" id="UP000663877"/>
    </source>
</evidence>
<evidence type="ECO:0000313" key="4">
    <source>
        <dbReference type="EMBL" id="CAF1643778.1"/>
    </source>
</evidence>
<dbReference type="EMBL" id="CAJNOI010002940">
    <property type="protein sequence ID" value="CAF1498609.1"/>
    <property type="molecule type" value="Genomic_DNA"/>
</dbReference>
<accession>A0A815T8E6</accession>
<dbReference type="AlphaFoldDB" id="A0A815T8E6"/>
<dbReference type="Proteomes" id="UP000663832">
    <property type="component" value="Unassembled WGS sequence"/>
</dbReference>
<keyword evidence="5" id="KW-1185">Reference proteome</keyword>
<proteinExistence type="predicted"/>
<evidence type="ECO:0000313" key="3">
    <source>
        <dbReference type="EMBL" id="CAF1498609.1"/>
    </source>
</evidence>
<gene>
    <name evidence="3" type="ORF">BJG266_LOCUS43037</name>
    <name evidence="4" type="ORF">QVE165_LOCUS59947</name>
</gene>
<organism evidence="3 6">
    <name type="scientific">Adineta steineri</name>
    <dbReference type="NCBI Taxonomy" id="433720"/>
    <lineage>
        <taxon>Eukaryota</taxon>
        <taxon>Metazoa</taxon>
        <taxon>Spiralia</taxon>
        <taxon>Gnathifera</taxon>
        <taxon>Rotifera</taxon>
        <taxon>Eurotatoria</taxon>
        <taxon>Bdelloidea</taxon>
        <taxon>Adinetida</taxon>
        <taxon>Adinetidae</taxon>
        <taxon>Adineta</taxon>
    </lineage>
</organism>
<dbReference type="SMART" id="SM01024">
    <property type="entry name" value="BCS1_N"/>
    <property type="match status" value="1"/>
</dbReference>
<evidence type="ECO:0000259" key="2">
    <source>
        <dbReference type="SMART" id="SM01024"/>
    </source>
</evidence>
<dbReference type="InterPro" id="IPR014851">
    <property type="entry name" value="BCS1_N"/>
</dbReference>
<protein>
    <recommendedName>
        <fullName evidence="2">BCS1 N-terminal domain-containing protein</fullName>
    </recommendedName>
</protein>
<dbReference type="OrthoDB" id="10251412at2759"/>
<keyword evidence="1" id="KW-0472">Membrane</keyword>
<feature type="domain" description="BCS1 N-terminal" evidence="2">
    <location>
        <begin position="22"/>
        <end position="115"/>
    </location>
</feature>
<feature type="non-terminal residue" evidence="3">
    <location>
        <position position="115"/>
    </location>
</feature>
<dbReference type="Proteomes" id="UP000663877">
    <property type="component" value="Unassembled WGS sequence"/>
</dbReference>
<sequence>MLSDLITSLSANPYFGAGAGLIGIGTALAVFRRTSQYGLIFFRRQFMITLEVPNNDISYSWLLQWISHQLRDSSRHLSARTTLIKNDDPSSRIQASYTFVPSVGTHYFRYQGKFI</sequence>
<evidence type="ECO:0000256" key="1">
    <source>
        <dbReference type="SAM" id="Phobius"/>
    </source>
</evidence>
<comment type="caution">
    <text evidence="3">The sequence shown here is derived from an EMBL/GenBank/DDBJ whole genome shotgun (WGS) entry which is preliminary data.</text>
</comment>
<feature type="non-terminal residue" evidence="3">
    <location>
        <position position="1"/>
    </location>
</feature>
<keyword evidence="1" id="KW-0812">Transmembrane</keyword>
<dbReference type="EMBL" id="CAJNOM010003280">
    <property type="protein sequence ID" value="CAF1643778.1"/>
    <property type="molecule type" value="Genomic_DNA"/>
</dbReference>
<feature type="transmembrane region" description="Helical" evidence="1">
    <location>
        <begin position="12"/>
        <end position="31"/>
    </location>
</feature>
<keyword evidence="1" id="KW-1133">Transmembrane helix</keyword>